<dbReference type="Pfam" id="PF14542">
    <property type="entry name" value="Acetyltransf_CG"/>
    <property type="match status" value="1"/>
</dbReference>
<keyword evidence="3" id="KW-0808">Transferase</keyword>
<evidence type="ECO:0000313" key="2">
    <source>
        <dbReference type="EMBL" id="MBB4864470.1"/>
    </source>
</evidence>
<dbReference type="CDD" id="cd04301">
    <property type="entry name" value="NAT_SF"/>
    <property type="match status" value="1"/>
</dbReference>
<proteinExistence type="predicted"/>
<comment type="caution">
    <text evidence="3">The sequence shown here is derived from an EMBL/GenBank/DDBJ whole genome shotgun (WGS) entry which is preliminary data.</text>
</comment>
<evidence type="ECO:0000313" key="4">
    <source>
        <dbReference type="Proteomes" id="UP000198145"/>
    </source>
</evidence>
<organism evidence="3 4">
    <name type="scientific">Pseudomonas nitroreducens</name>
    <dbReference type="NCBI Taxonomy" id="46680"/>
    <lineage>
        <taxon>Bacteria</taxon>
        <taxon>Pseudomonadati</taxon>
        <taxon>Pseudomonadota</taxon>
        <taxon>Gammaproteobacteria</taxon>
        <taxon>Pseudomonadales</taxon>
        <taxon>Pseudomonadaceae</taxon>
        <taxon>Pseudomonas</taxon>
    </lineage>
</organism>
<dbReference type="PANTHER" id="PTHR31435">
    <property type="entry name" value="PROTEIN NATD1"/>
    <property type="match status" value="1"/>
</dbReference>
<dbReference type="eggNOG" id="COG2388">
    <property type="taxonomic scope" value="Bacteria"/>
</dbReference>
<dbReference type="EMBL" id="JACHLI010000012">
    <property type="protein sequence ID" value="MBB4864470.1"/>
    <property type="molecule type" value="Genomic_DNA"/>
</dbReference>
<accession>A0A7W7P2G8</accession>
<evidence type="ECO:0000313" key="3">
    <source>
        <dbReference type="EMBL" id="OWP51360.1"/>
    </source>
</evidence>
<dbReference type="RefSeq" id="WP_017516909.1">
    <property type="nucleotide sequence ID" value="NZ_CP189774.1"/>
</dbReference>
<dbReference type="InterPro" id="IPR045057">
    <property type="entry name" value="Gcn5-rel_NAT"/>
</dbReference>
<evidence type="ECO:0000259" key="1">
    <source>
        <dbReference type="PROSITE" id="PS51729"/>
    </source>
</evidence>
<dbReference type="Proteomes" id="UP000566995">
    <property type="component" value="Unassembled WGS sequence"/>
</dbReference>
<dbReference type="Proteomes" id="UP000198145">
    <property type="component" value="Unassembled WGS sequence"/>
</dbReference>
<gene>
    <name evidence="3" type="ORF">CEG18_10935</name>
    <name evidence="2" type="ORF">HNP46_003335</name>
</gene>
<dbReference type="GO" id="GO:0016740">
    <property type="term" value="F:transferase activity"/>
    <property type="evidence" value="ECO:0007669"/>
    <property type="project" value="UniProtKB-KW"/>
</dbReference>
<name>A0A246FD46_PSENT</name>
<dbReference type="STRING" id="46680.GCA_000807755_02112"/>
<dbReference type="EMBL" id="NJBA01000003">
    <property type="protein sequence ID" value="OWP51360.1"/>
    <property type="molecule type" value="Genomic_DNA"/>
</dbReference>
<accession>A0A246FD46</accession>
<evidence type="ECO:0000313" key="5">
    <source>
        <dbReference type="Proteomes" id="UP000566995"/>
    </source>
</evidence>
<protein>
    <submittedName>
        <fullName evidence="3">N-acetyltransferase</fullName>
    </submittedName>
    <submittedName>
        <fullName evidence="2">Putative GNAT family acetyltransferase</fullName>
    </submittedName>
</protein>
<dbReference type="Gene3D" id="3.40.630.30">
    <property type="match status" value="1"/>
</dbReference>
<reference evidence="2 5" key="2">
    <citation type="submission" date="2020-08" db="EMBL/GenBank/DDBJ databases">
        <title>Functional genomics of gut bacteria from endangered species of beetles.</title>
        <authorList>
            <person name="Carlos-Shanley C."/>
        </authorList>
    </citation>
    <scope>NUCLEOTIDE SEQUENCE [LARGE SCALE GENOMIC DNA]</scope>
    <source>
        <strain evidence="2 5">S00179</strain>
    </source>
</reference>
<dbReference type="AlphaFoldDB" id="A0A246FD46"/>
<sequence>MSESLSIQHDETSHQFVTTVDGHRAYLAYMDLGKQTLDIYRTFVPDSLRGRGIAAALTEHALQYAERKGYSVIPSCSYVERYLERRQRHTDTAL</sequence>
<dbReference type="PROSITE" id="PS51729">
    <property type="entry name" value="GNAT_YJDJ"/>
    <property type="match status" value="1"/>
</dbReference>
<dbReference type="PANTHER" id="PTHR31435:SF9">
    <property type="entry name" value="PROTEIN NATD1"/>
    <property type="match status" value="1"/>
</dbReference>
<dbReference type="InterPro" id="IPR031165">
    <property type="entry name" value="GNAT_YJDJ"/>
</dbReference>
<reference evidence="3 4" key="1">
    <citation type="submission" date="2017-06" db="EMBL/GenBank/DDBJ databases">
        <title>Draft genome of Pseudomonas nitroreducens DF05.</title>
        <authorList>
            <person name="Iyer R."/>
        </authorList>
    </citation>
    <scope>NUCLEOTIDE SEQUENCE [LARGE SCALE GENOMIC DNA]</scope>
    <source>
        <strain evidence="3 4">DF05</strain>
    </source>
</reference>
<dbReference type="InterPro" id="IPR016181">
    <property type="entry name" value="Acyl_CoA_acyltransferase"/>
</dbReference>
<dbReference type="SUPFAM" id="SSF55729">
    <property type="entry name" value="Acyl-CoA N-acyltransferases (Nat)"/>
    <property type="match status" value="1"/>
</dbReference>
<feature type="domain" description="N-acetyltransferase" evidence="1">
    <location>
        <begin position="8"/>
        <end position="94"/>
    </location>
</feature>